<feature type="domain" description="Fibronectin type-III" evidence="1">
    <location>
        <begin position="194"/>
        <end position="282"/>
    </location>
</feature>
<dbReference type="InterPro" id="IPR013783">
    <property type="entry name" value="Ig-like_fold"/>
</dbReference>
<dbReference type="InterPro" id="IPR036116">
    <property type="entry name" value="FN3_sf"/>
</dbReference>
<dbReference type="InterPro" id="IPR003961">
    <property type="entry name" value="FN3_dom"/>
</dbReference>
<dbReference type="Gene3D" id="2.60.40.10">
    <property type="entry name" value="Immunoglobulins"/>
    <property type="match status" value="1"/>
</dbReference>
<reference evidence="2 3" key="1">
    <citation type="journal article" date="2016" name="BMC Microbiol.">
        <title>Characterization of mycobacteria and mycobacteriophages isolated from compost at the Sao Paulo Zoo Park Foundation in Brazil and creation of the new mycobacteriophage Cluster U.</title>
        <authorList>
            <person name="Lima-Junior J.D."/>
            <person name="Viana-Niero C."/>
            <person name="Conde Oliveira D.V."/>
            <person name="Machado G.E."/>
            <person name="Rabello M.C."/>
            <person name="Martins-Junior J."/>
            <person name="Martins L.F."/>
            <person name="Digiampietri L.A."/>
            <person name="da Silva A.M."/>
            <person name="Setubal J.C."/>
            <person name="Russell D.A."/>
            <person name="Jacobs-Sera D."/>
            <person name="Pope W.H."/>
            <person name="Hatfull G.F."/>
            <person name="Leao S.C."/>
        </authorList>
    </citation>
    <scope>NUCLEOTIDE SEQUENCE [LARGE SCALE GENOMIC DNA]</scope>
</reference>
<evidence type="ECO:0000313" key="2">
    <source>
        <dbReference type="EMBL" id="AKU45319.1"/>
    </source>
</evidence>
<dbReference type="EMBL" id="KR997933">
    <property type="protein sequence ID" value="AKU45319.1"/>
    <property type="molecule type" value="Genomic_DNA"/>
</dbReference>
<name>A0A0K1LS68_9CAUD</name>
<organism evidence="2 3">
    <name type="scientific">Mycobacterium phage Madruga</name>
    <dbReference type="NCBI Taxonomy" id="1675552"/>
    <lineage>
        <taxon>Viruses</taxon>
        <taxon>Duplodnaviria</taxon>
        <taxon>Heunggongvirae</taxon>
        <taxon>Uroviricota</taxon>
        <taxon>Caudoviricetes</taxon>
        <taxon>Patiencevirus</taxon>
        <taxon>Patiencevirus patience</taxon>
    </lineage>
</organism>
<protein>
    <submittedName>
        <fullName evidence="2">Major tail protein</fullName>
    </submittedName>
</protein>
<sequence>MTAPVADGLPYGVRDIKLTQYLDALGMVLGPTSVDLPHIQTLNFTEAEEFSELRGDDKLITTRGRGSSVNWDLESGGISIAAWAIFTGGSVIERGLAPDREVELQKKATQPRPWFRIDGKIISDSGGDVLVRIYRCRANGDISAGFTDGEFTTSSVTGVGYPLLDDTNDLLYSIFRRETSKSLTLTPDPNPLQSPLNLSVGAVTDDDAEVTWTPVVGAEEYKVEYSTSPFSSWTVLTPNPTVANATLASLTASALYRVRVSTIKGSQTSDPCPYVTFTTQAPSGG</sequence>
<dbReference type="Proteomes" id="UP000222075">
    <property type="component" value="Segment"/>
</dbReference>
<evidence type="ECO:0000259" key="1">
    <source>
        <dbReference type="PROSITE" id="PS50853"/>
    </source>
</evidence>
<gene>
    <name evidence="2" type="ORF">MADRUGA_29</name>
</gene>
<evidence type="ECO:0000313" key="3">
    <source>
        <dbReference type="Proteomes" id="UP000222075"/>
    </source>
</evidence>
<dbReference type="CDD" id="cd00063">
    <property type="entry name" value="FN3"/>
    <property type="match status" value="1"/>
</dbReference>
<dbReference type="SUPFAM" id="SSF49265">
    <property type="entry name" value="Fibronectin type III"/>
    <property type="match status" value="1"/>
</dbReference>
<proteinExistence type="predicted"/>
<dbReference type="Pfam" id="PF00041">
    <property type="entry name" value="fn3"/>
    <property type="match status" value="1"/>
</dbReference>
<dbReference type="SMART" id="SM00060">
    <property type="entry name" value="FN3"/>
    <property type="match status" value="1"/>
</dbReference>
<dbReference type="PROSITE" id="PS50853">
    <property type="entry name" value="FN3"/>
    <property type="match status" value="1"/>
</dbReference>
<accession>A0A0K1LS68</accession>